<name>A0ABP9PJD7_9PSEU</name>
<accession>A0ABP9PJD7</accession>
<dbReference type="SUPFAM" id="SSF48452">
    <property type="entry name" value="TPR-like"/>
    <property type="match status" value="1"/>
</dbReference>
<dbReference type="InterPro" id="IPR004027">
    <property type="entry name" value="SEC_C_motif"/>
</dbReference>
<evidence type="ECO:0000313" key="1">
    <source>
        <dbReference type="EMBL" id="GAA5147634.1"/>
    </source>
</evidence>
<organism evidence="1 2">
    <name type="scientific">Pseudonocardia eucalypti</name>
    <dbReference type="NCBI Taxonomy" id="648755"/>
    <lineage>
        <taxon>Bacteria</taxon>
        <taxon>Bacillati</taxon>
        <taxon>Actinomycetota</taxon>
        <taxon>Actinomycetes</taxon>
        <taxon>Pseudonocardiales</taxon>
        <taxon>Pseudonocardiaceae</taxon>
        <taxon>Pseudonocardia</taxon>
    </lineage>
</organism>
<dbReference type="InterPro" id="IPR011990">
    <property type="entry name" value="TPR-like_helical_dom_sf"/>
</dbReference>
<keyword evidence="2" id="KW-1185">Reference proteome</keyword>
<proteinExistence type="predicted"/>
<evidence type="ECO:0000313" key="2">
    <source>
        <dbReference type="Proteomes" id="UP001428817"/>
    </source>
</evidence>
<evidence type="ECO:0008006" key="3">
    <source>
        <dbReference type="Google" id="ProtNLM"/>
    </source>
</evidence>
<comment type="caution">
    <text evidence="1">The sequence shown here is derived from an EMBL/GenBank/DDBJ whole genome shotgun (WGS) entry which is preliminary data.</text>
</comment>
<protein>
    <recommendedName>
        <fullName evidence="3">SEC-C motif-containing protein</fullName>
    </recommendedName>
</protein>
<dbReference type="SUPFAM" id="SSF103642">
    <property type="entry name" value="Sec-C motif"/>
    <property type="match status" value="1"/>
</dbReference>
<sequence length="579" mass="62555">MSGPDNAPPTEQPGRVFTHRLTPVEIEHDLILLGVDLAPLAGAAEGGELTDGTSFSVATEAADTVQLHLRGVSPSVAGELGAMLLPTGRLAERGWRAGDTVGLRLEPDGLALDRAEPGAPTLEQRRALWERLHEAIREASGQPVPLAGPVWRACTDRPELFAAPLSPLSELLAEGRFAFEDGRVAPDGFDFAAWGRDKRLKELGRRYRFEPDESRAVLAVVQEYHRLTEDETTGPPEEVRAALGALAEASLAEAVLFETIGAGRTGADVLLRLVDECQAVAPRSGRAALCWLRGKALERGGDVAGAEREFQAAEAADPAFPLALEELAHYAGDRGDAERALALLRRAGVADEDERVELLSRFHAEPHADLGRNEPCWCGSGRKYKQCHLRRGASAATLDERAVWLYRKAETFVTEGGPWRTSMMAVAVERSRHDNAPLALLDALNDPLCADAVLFEGGALDEFLEVRGALLPEDERELARRWLSAPRGLYEVQRARPVTLREARSGETRELVDAEPAPEAGTLVCARPLPAGQGWRAFGGLEPVRPDDREALLALLDSEPGPVELVAFLTRRLAPGSAG</sequence>
<dbReference type="Pfam" id="PF02810">
    <property type="entry name" value="SEC-C"/>
    <property type="match status" value="1"/>
</dbReference>
<gene>
    <name evidence="1" type="ORF">GCM10023321_08730</name>
</gene>
<dbReference type="EMBL" id="BAABJP010000003">
    <property type="protein sequence ID" value="GAA5147634.1"/>
    <property type="molecule type" value="Genomic_DNA"/>
</dbReference>
<dbReference type="Gene3D" id="3.10.450.50">
    <property type="match status" value="1"/>
</dbReference>
<reference evidence="2" key="1">
    <citation type="journal article" date="2019" name="Int. J. Syst. Evol. Microbiol.">
        <title>The Global Catalogue of Microorganisms (GCM) 10K type strain sequencing project: providing services to taxonomists for standard genome sequencing and annotation.</title>
        <authorList>
            <consortium name="The Broad Institute Genomics Platform"/>
            <consortium name="The Broad Institute Genome Sequencing Center for Infectious Disease"/>
            <person name="Wu L."/>
            <person name="Ma J."/>
        </authorList>
    </citation>
    <scope>NUCLEOTIDE SEQUENCE [LARGE SCALE GENOMIC DNA]</scope>
    <source>
        <strain evidence="2">JCM 18303</strain>
    </source>
</reference>
<dbReference type="RefSeq" id="WP_185064846.1">
    <property type="nucleotide sequence ID" value="NZ_BAABJP010000003.1"/>
</dbReference>
<dbReference type="Proteomes" id="UP001428817">
    <property type="component" value="Unassembled WGS sequence"/>
</dbReference>